<feature type="signal peptide" evidence="13">
    <location>
        <begin position="1"/>
        <end position="16"/>
    </location>
</feature>
<keyword evidence="9 12" id="KW-0503">Monooxygenase</keyword>
<dbReference type="GO" id="GO:0016020">
    <property type="term" value="C:membrane"/>
    <property type="evidence" value="ECO:0007669"/>
    <property type="project" value="UniProtKB-SubCell"/>
</dbReference>
<dbReference type="eggNOG" id="KOG0156">
    <property type="taxonomic scope" value="Eukaryota"/>
</dbReference>
<keyword evidence="5 11" id="KW-0479">Metal-binding</keyword>
<feature type="chain" id="PRO_5001504044" description="Cytochrome P450" evidence="13">
    <location>
        <begin position="17"/>
        <end position="469"/>
    </location>
</feature>
<dbReference type="EMBL" id="KI632002">
    <property type="protein sequence ID" value="EYU25444.1"/>
    <property type="molecule type" value="Genomic_DNA"/>
</dbReference>
<dbReference type="GO" id="GO:0020037">
    <property type="term" value="F:heme binding"/>
    <property type="evidence" value="ECO:0007669"/>
    <property type="project" value="InterPro"/>
</dbReference>
<evidence type="ECO:0008006" key="16">
    <source>
        <dbReference type="Google" id="ProtNLM"/>
    </source>
</evidence>
<dbReference type="SUPFAM" id="SSF48264">
    <property type="entry name" value="Cytochrome P450"/>
    <property type="match status" value="1"/>
</dbReference>
<dbReference type="InterPro" id="IPR001128">
    <property type="entry name" value="Cyt_P450"/>
</dbReference>
<gene>
    <name evidence="14" type="ORF">MIMGU_mgv1a005818mg</name>
</gene>
<dbReference type="PROSITE" id="PS00086">
    <property type="entry name" value="CYTOCHROME_P450"/>
    <property type="match status" value="1"/>
</dbReference>
<keyword evidence="10" id="KW-0472">Membrane</keyword>
<dbReference type="GO" id="GO:0016491">
    <property type="term" value="F:oxidoreductase activity"/>
    <property type="evidence" value="ECO:0000318"/>
    <property type="project" value="GO_Central"/>
</dbReference>
<keyword evidence="15" id="KW-1185">Reference proteome</keyword>
<evidence type="ECO:0000256" key="7">
    <source>
        <dbReference type="ARBA" id="ARBA00023002"/>
    </source>
</evidence>
<protein>
    <recommendedName>
        <fullName evidence="16">Cytochrome P450</fullName>
    </recommendedName>
</protein>
<dbReference type="AlphaFoldDB" id="A0A022QCW5"/>
<sequence>MDFLTLLLLLFPLMWAFSHVSVTKFRLTKLPPGPFPLPIIGNLLLIGQNPHRSIAKLSKTYGPLMYLKLGTIQTIVASSPEMAKEILQKHDQICSDRTVPHTAQAANHHKSSLAWLPVGTKWRKFRKICKEHINRRVVDIGEVAFVTSLNLISTTLFSIDFARFGSDSAQEMKGTIKGLMKILGTPNLADYFPILKRIDPQGLKRESEAYAGKLLTTFDQITSERLRLMGMSSSDSPRKNDLLQVLLDLNQERDSDLSRDELKHLFLVLIVGGADTSTDTVEWAMTELLRNPEIMSKAKNELRTVIGENKQVEESDISKLPYLRAVIKETFRFHPVAPFLIPHKANANVEMNDYIIPKDAQILVNIWAMGRDSSIWSNPNIFEPERFLDSKINFKGHDFEFIPFGSGRRICPGMPLAHIMVHLMVASLIHDFEWKLEPGIKPEEMDLNEMFGLSLHKAVPLKTFPVKWS</sequence>
<evidence type="ECO:0000256" key="12">
    <source>
        <dbReference type="RuleBase" id="RU000461"/>
    </source>
</evidence>
<evidence type="ECO:0000256" key="1">
    <source>
        <dbReference type="ARBA" id="ARBA00004167"/>
    </source>
</evidence>
<dbReference type="Proteomes" id="UP000030748">
    <property type="component" value="Unassembled WGS sequence"/>
</dbReference>
<evidence type="ECO:0000256" key="4">
    <source>
        <dbReference type="ARBA" id="ARBA00022692"/>
    </source>
</evidence>
<dbReference type="GO" id="GO:0004497">
    <property type="term" value="F:monooxygenase activity"/>
    <property type="evidence" value="ECO:0007669"/>
    <property type="project" value="UniProtKB-KW"/>
</dbReference>
<evidence type="ECO:0000256" key="11">
    <source>
        <dbReference type="PIRSR" id="PIRSR602401-1"/>
    </source>
</evidence>
<feature type="binding site" description="axial binding residue" evidence="11">
    <location>
        <position position="411"/>
    </location>
    <ligand>
        <name>heme</name>
        <dbReference type="ChEBI" id="CHEBI:30413"/>
    </ligand>
    <ligandPart>
        <name>Fe</name>
        <dbReference type="ChEBI" id="CHEBI:18248"/>
    </ligandPart>
</feature>
<comment type="cofactor">
    <cofactor evidence="11">
        <name>heme</name>
        <dbReference type="ChEBI" id="CHEBI:30413"/>
    </cofactor>
</comment>
<dbReference type="PRINTS" id="PR00385">
    <property type="entry name" value="P450"/>
</dbReference>
<dbReference type="PRINTS" id="PR00463">
    <property type="entry name" value="EP450I"/>
</dbReference>
<evidence type="ECO:0000256" key="10">
    <source>
        <dbReference type="ARBA" id="ARBA00023136"/>
    </source>
</evidence>
<reference evidence="14 15" key="1">
    <citation type="journal article" date="2013" name="Proc. Natl. Acad. Sci. U.S.A.">
        <title>Fine-scale variation in meiotic recombination in Mimulus inferred from population shotgun sequencing.</title>
        <authorList>
            <person name="Hellsten U."/>
            <person name="Wright K.M."/>
            <person name="Jenkins J."/>
            <person name="Shu S."/>
            <person name="Yuan Y."/>
            <person name="Wessler S.R."/>
            <person name="Schmutz J."/>
            <person name="Willis J.H."/>
            <person name="Rokhsar D.S."/>
        </authorList>
    </citation>
    <scope>NUCLEOTIDE SEQUENCE [LARGE SCALE GENOMIC DNA]</scope>
    <source>
        <strain evidence="15">cv. DUN x IM62</strain>
    </source>
</reference>
<evidence type="ECO:0000256" key="13">
    <source>
        <dbReference type="SAM" id="SignalP"/>
    </source>
</evidence>
<comment type="similarity">
    <text evidence="2 12">Belongs to the cytochrome P450 family.</text>
</comment>
<dbReference type="FunFam" id="1.10.630.10:FF:000007">
    <property type="entry name" value="Cytochrome P450 76C4"/>
    <property type="match status" value="1"/>
</dbReference>
<dbReference type="Gene3D" id="1.10.630.10">
    <property type="entry name" value="Cytochrome P450"/>
    <property type="match status" value="1"/>
</dbReference>
<evidence type="ECO:0000313" key="14">
    <source>
        <dbReference type="EMBL" id="EYU25444.1"/>
    </source>
</evidence>
<comment type="subcellular location">
    <subcellularLocation>
        <location evidence="1">Membrane</location>
        <topology evidence="1">Single-pass membrane protein</topology>
    </subcellularLocation>
</comment>
<dbReference type="InterPro" id="IPR002401">
    <property type="entry name" value="Cyt_P450_E_grp-I"/>
</dbReference>
<dbReference type="PANTHER" id="PTHR47950">
    <property type="entry name" value="CYTOCHROME P450, FAMILY 76, SUBFAMILY C, POLYPEPTIDE 5-RELATED"/>
    <property type="match status" value="1"/>
</dbReference>
<keyword evidence="4" id="KW-0812">Transmembrane</keyword>
<dbReference type="Pfam" id="PF00067">
    <property type="entry name" value="p450"/>
    <property type="match status" value="2"/>
</dbReference>
<keyword evidence="8 11" id="KW-0408">Iron</keyword>
<evidence type="ECO:0000313" key="15">
    <source>
        <dbReference type="Proteomes" id="UP000030748"/>
    </source>
</evidence>
<dbReference type="STRING" id="4155.A0A022QCW5"/>
<dbReference type="CDD" id="cd11073">
    <property type="entry name" value="CYP76-like"/>
    <property type="match status" value="1"/>
</dbReference>
<evidence type="ECO:0000256" key="5">
    <source>
        <dbReference type="ARBA" id="ARBA00022723"/>
    </source>
</evidence>
<organism evidence="14 15">
    <name type="scientific">Erythranthe guttata</name>
    <name type="common">Yellow monkey flower</name>
    <name type="synonym">Mimulus guttatus</name>
    <dbReference type="NCBI Taxonomy" id="4155"/>
    <lineage>
        <taxon>Eukaryota</taxon>
        <taxon>Viridiplantae</taxon>
        <taxon>Streptophyta</taxon>
        <taxon>Embryophyta</taxon>
        <taxon>Tracheophyta</taxon>
        <taxon>Spermatophyta</taxon>
        <taxon>Magnoliopsida</taxon>
        <taxon>eudicotyledons</taxon>
        <taxon>Gunneridae</taxon>
        <taxon>Pentapetalae</taxon>
        <taxon>asterids</taxon>
        <taxon>lamiids</taxon>
        <taxon>Lamiales</taxon>
        <taxon>Phrymaceae</taxon>
        <taxon>Erythranthe</taxon>
    </lineage>
</organism>
<keyword evidence="7 12" id="KW-0560">Oxidoreductase</keyword>
<keyword evidence="3 11" id="KW-0349">Heme</keyword>
<evidence type="ECO:0000256" key="8">
    <source>
        <dbReference type="ARBA" id="ARBA00023004"/>
    </source>
</evidence>
<dbReference type="InterPro" id="IPR036396">
    <property type="entry name" value="Cyt_P450_sf"/>
</dbReference>
<name>A0A022QCW5_ERYGU</name>
<dbReference type="InterPro" id="IPR017972">
    <property type="entry name" value="Cyt_P450_CS"/>
</dbReference>
<evidence type="ECO:0000256" key="9">
    <source>
        <dbReference type="ARBA" id="ARBA00023033"/>
    </source>
</evidence>
<keyword evidence="13" id="KW-0732">Signal</keyword>
<keyword evidence="6" id="KW-1133">Transmembrane helix</keyword>
<dbReference type="GO" id="GO:0005506">
    <property type="term" value="F:iron ion binding"/>
    <property type="evidence" value="ECO:0007669"/>
    <property type="project" value="InterPro"/>
</dbReference>
<accession>A0A022QCW5</accession>
<evidence type="ECO:0000256" key="2">
    <source>
        <dbReference type="ARBA" id="ARBA00010617"/>
    </source>
</evidence>
<dbReference type="PANTHER" id="PTHR47950:SF4">
    <property type="entry name" value="GERANIOL 8-HYDROXYLASE-LIKE"/>
    <property type="match status" value="1"/>
</dbReference>
<evidence type="ECO:0000256" key="3">
    <source>
        <dbReference type="ARBA" id="ARBA00022617"/>
    </source>
</evidence>
<dbReference type="GO" id="GO:0016705">
    <property type="term" value="F:oxidoreductase activity, acting on paired donors, with incorporation or reduction of molecular oxygen"/>
    <property type="evidence" value="ECO:0007669"/>
    <property type="project" value="InterPro"/>
</dbReference>
<proteinExistence type="inferred from homology"/>
<evidence type="ECO:0000256" key="6">
    <source>
        <dbReference type="ARBA" id="ARBA00022989"/>
    </source>
</evidence>